<dbReference type="SUPFAM" id="SSF55174">
    <property type="entry name" value="Alpha-L RNA-binding motif"/>
    <property type="match status" value="1"/>
</dbReference>
<comment type="catalytic activity">
    <reaction evidence="4">
        <text>uridine(516) in 16S rRNA = pseudouridine(516) in 16S rRNA</text>
        <dbReference type="Rhea" id="RHEA:38867"/>
        <dbReference type="Rhea" id="RHEA-COMP:10089"/>
        <dbReference type="Rhea" id="RHEA-COMP:10090"/>
        <dbReference type="ChEBI" id="CHEBI:65314"/>
        <dbReference type="ChEBI" id="CHEBI:65315"/>
        <dbReference type="EC" id="5.4.99.19"/>
    </reaction>
</comment>
<keyword evidence="2 6" id="KW-0694">RNA-binding</keyword>
<dbReference type="InterPro" id="IPR006145">
    <property type="entry name" value="PsdUridine_synth_RsuA/RluA"/>
</dbReference>
<proteinExistence type="inferred from homology"/>
<comment type="function">
    <text evidence="5">Responsible for synthesis of pseudouridine from uracil-516 in 16S ribosomal RNA.</text>
</comment>
<dbReference type="InterPro" id="IPR000748">
    <property type="entry name" value="PsdUridine_synth_RsuA/RluB/E/F"/>
</dbReference>
<dbReference type="Proteomes" id="UP001467690">
    <property type="component" value="Unassembled WGS sequence"/>
</dbReference>
<dbReference type="RefSeq" id="WP_143871218.1">
    <property type="nucleotide sequence ID" value="NZ_CP041660.1"/>
</dbReference>
<dbReference type="PROSITE" id="PS50889">
    <property type="entry name" value="S4"/>
    <property type="match status" value="1"/>
</dbReference>
<evidence type="ECO:0000256" key="5">
    <source>
        <dbReference type="ARBA" id="ARBA00037590"/>
    </source>
</evidence>
<gene>
    <name evidence="9" type="ORF">ABS311_11040</name>
</gene>
<dbReference type="Gene3D" id="3.10.290.10">
    <property type="entry name" value="RNA-binding S4 domain"/>
    <property type="match status" value="1"/>
</dbReference>
<dbReference type="SMART" id="SM00363">
    <property type="entry name" value="S4"/>
    <property type="match status" value="1"/>
</dbReference>
<dbReference type="Pfam" id="PF01479">
    <property type="entry name" value="S4"/>
    <property type="match status" value="1"/>
</dbReference>
<dbReference type="InterPro" id="IPR050343">
    <property type="entry name" value="RsuA_PseudoU_synthase"/>
</dbReference>
<sequence>MRLDKYACETTDLTRAVAKKAVKRGDFTVDGIEIRDPAFKVPQGAEVQYCGRTVAPVGLRYIMMHKPVDTICTTSDTEIYQSVISLMDIEKPERLHIAGRLDADTTGLILITDDGQWSHKITTPKNECFKVYQAELADPVSVYQQADLIEQFKQGLMLNGEDKPTKPAVLEFIEEDFAQLSICEGRYHQVKRMFAAVGNQVVGLHRMQIGDIKMDDDLEPCEWRYLSDAEVASVMSNN</sequence>
<reference evidence="9 10" key="1">
    <citation type="submission" date="2024-06" db="EMBL/GenBank/DDBJ databases">
        <authorList>
            <person name="Chen R.Y."/>
        </authorList>
    </citation>
    <scope>NUCLEOTIDE SEQUENCE [LARGE SCALE GENOMIC DNA]</scope>
    <source>
        <strain evidence="9 10">D2</strain>
    </source>
</reference>
<evidence type="ECO:0000256" key="3">
    <source>
        <dbReference type="ARBA" id="ARBA00023235"/>
    </source>
</evidence>
<dbReference type="Pfam" id="PF00849">
    <property type="entry name" value="PseudoU_synth_2"/>
    <property type="match status" value="1"/>
</dbReference>
<evidence type="ECO:0000256" key="7">
    <source>
        <dbReference type="RuleBase" id="RU003887"/>
    </source>
</evidence>
<evidence type="ECO:0000313" key="9">
    <source>
        <dbReference type="EMBL" id="MER2492415.1"/>
    </source>
</evidence>
<organism evidence="9 10">
    <name type="scientific">Catenovulum sediminis</name>
    <dbReference type="NCBI Taxonomy" id="1740262"/>
    <lineage>
        <taxon>Bacteria</taxon>
        <taxon>Pseudomonadati</taxon>
        <taxon>Pseudomonadota</taxon>
        <taxon>Gammaproteobacteria</taxon>
        <taxon>Alteromonadales</taxon>
        <taxon>Alteromonadaceae</taxon>
        <taxon>Catenovulum</taxon>
    </lineage>
</organism>
<dbReference type="InterPro" id="IPR020094">
    <property type="entry name" value="TruA/RsuA/RluB/E/F_N"/>
</dbReference>
<evidence type="ECO:0000259" key="8">
    <source>
        <dbReference type="SMART" id="SM00363"/>
    </source>
</evidence>
<dbReference type="SUPFAM" id="SSF55120">
    <property type="entry name" value="Pseudouridine synthase"/>
    <property type="match status" value="1"/>
</dbReference>
<dbReference type="PANTHER" id="PTHR47683:SF4">
    <property type="entry name" value="PSEUDOURIDINE SYNTHASE"/>
    <property type="match status" value="1"/>
</dbReference>
<protein>
    <recommendedName>
        <fullName evidence="7">Pseudouridine synthase</fullName>
        <ecNumber evidence="7">5.4.99.-</ecNumber>
    </recommendedName>
</protein>
<keyword evidence="3 7" id="KW-0413">Isomerase</keyword>
<dbReference type="Gene3D" id="3.30.70.1560">
    <property type="entry name" value="Alpha-L RNA-binding motif"/>
    <property type="match status" value="1"/>
</dbReference>
<dbReference type="InterPro" id="IPR042092">
    <property type="entry name" value="PsdUridine_s_RsuA/RluB/E/F_cat"/>
</dbReference>
<dbReference type="NCBIfam" id="TIGR00093">
    <property type="entry name" value="pseudouridine synthase"/>
    <property type="match status" value="1"/>
</dbReference>
<evidence type="ECO:0000256" key="2">
    <source>
        <dbReference type="ARBA" id="ARBA00022884"/>
    </source>
</evidence>
<dbReference type="EMBL" id="JBELOE010000211">
    <property type="protein sequence ID" value="MER2492415.1"/>
    <property type="molecule type" value="Genomic_DNA"/>
</dbReference>
<comment type="similarity">
    <text evidence="1 7">Belongs to the pseudouridine synthase RsuA family.</text>
</comment>
<dbReference type="InterPro" id="IPR002942">
    <property type="entry name" value="S4_RNA-bd"/>
</dbReference>
<dbReference type="EC" id="5.4.99.-" evidence="7"/>
<feature type="domain" description="RNA-binding S4" evidence="8">
    <location>
        <begin position="1"/>
        <end position="63"/>
    </location>
</feature>
<dbReference type="InterPro" id="IPR018496">
    <property type="entry name" value="PsdUridine_synth_RsuA/RluB_CS"/>
</dbReference>
<keyword evidence="10" id="KW-1185">Reference proteome</keyword>
<accession>A0ABV1RHK3</accession>
<evidence type="ECO:0000256" key="6">
    <source>
        <dbReference type="PROSITE-ProRule" id="PRU00182"/>
    </source>
</evidence>
<comment type="caution">
    <text evidence="9">The sequence shown here is derived from an EMBL/GenBank/DDBJ whole genome shotgun (WGS) entry which is preliminary data.</text>
</comment>
<evidence type="ECO:0000256" key="4">
    <source>
        <dbReference type="ARBA" id="ARBA00036749"/>
    </source>
</evidence>
<name>A0ABV1RHK3_9ALTE</name>
<dbReference type="CDD" id="cd00165">
    <property type="entry name" value="S4"/>
    <property type="match status" value="1"/>
</dbReference>
<evidence type="ECO:0000313" key="10">
    <source>
        <dbReference type="Proteomes" id="UP001467690"/>
    </source>
</evidence>
<dbReference type="InterPro" id="IPR036986">
    <property type="entry name" value="S4_RNA-bd_sf"/>
</dbReference>
<dbReference type="CDD" id="cd02553">
    <property type="entry name" value="PseudoU_synth_RsuA"/>
    <property type="match status" value="1"/>
</dbReference>
<dbReference type="InterPro" id="IPR020103">
    <property type="entry name" value="PsdUridine_synth_cat_dom_sf"/>
</dbReference>
<dbReference type="Gene3D" id="3.30.70.580">
    <property type="entry name" value="Pseudouridine synthase I, catalytic domain, N-terminal subdomain"/>
    <property type="match status" value="1"/>
</dbReference>
<dbReference type="PANTHER" id="PTHR47683">
    <property type="entry name" value="PSEUDOURIDINE SYNTHASE FAMILY PROTEIN-RELATED"/>
    <property type="match status" value="1"/>
</dbReference>
<dbReference type="PROSITE" id="PS01149">
    <property type="entry name" value="PSI_RSU"/>
    <property type="match status" value="1"/>
</dbReference>
<evidence type="ECO:0000256" key="1">
    <source>
        <dbReference type="ARBA" id="ARBA00008348"/>
    </source>
</evidence>